<evidence type="ECO:0000313" key="1">
    <source>
        <dbReference type="EMBL" id="KAJ4440618.1"/>
    </source>
</evidence>
<gene>
    <name evidence="1" type="ORF">ANN_08764</name>
</gene>
<keyword evidence="2" id="KW-1185">Reference proteome</keyword>
<name>A0ABQ8T311_PERAM</name>
<comment type="caution">
    <text evidence="1">The sequence shown here is derived from an EMBL/GenBank/DDBJ whole genome shotgun (WGS) entry which is preliminary data.</text>
</comment>
<reference evidence="1 2" key="1">
    <citation type="journal article" date="2022" name="Allergy">
        <title>Genome assembly and annotation of Periplaneta americana reveal a comprehensive cockroach allergen profile.</title>
        <authorList>
            <person name="Wang L."/>
            <person name="Xiong Q."/>
            <person name="Saelim N."/>
            <person name="Wang L."/>
            <person name="Nong W."/>
            <person name="Wan A.T."/>
            <person name="Shi M."/>
            <person name="Liu X."/>
            <person name="Cao Q."/>
            <person name="Hui J.H.L."/>
            <person name="Sookrung N."/>
            <person name="Leung T.F."/>
            <person name="Tungtrongchitr A."/>
            <person name="Tsui S.K.W."/>
        </authorList>
    </citation>
    <scope>NUCLEOTIDE SEQUENCE [LARGE SCALE GENOMIC DNA]</scope>
    <source>
        <strain evidence="1">PWHHKU_190912</strain>
    </source>
</reference>
<evidence type="ECO:0000313" key="2">
    <source>
        <dbReference type="Proteomes" id="UP001148838"/>
    </source>
</evidence>
<proteinExistence type="predicted"/>
<dbReference type="Proteomes" id="UP001148838">
    <property type="component" value="Unassembled WGS sequence"/>
</dbReference>
<protein>
    <submittedName>
        <fullName evidence="1">Uncharacterized protein</fullName>
    </submittedName>
</protein>
<dbReference type="EMBL" id="JAJSOF020000017">
    <property type="protein sequence ID" value="KAJ4440618.1"/>
    <property type="molecule type" value="Genomic_DNA"/>
</dbReference>
<organism evidence="1 2">
    <name type="scientific">Periplaneta americana</name>
    <name type="common">American cockroach</name>
    <name type="synonym">Blatta americana</name>
    <dbReference type="NCBI Taxonomy" id="6978"/>
    <lineage>
        <taxon>Eukaryota</taxon>
        <taxon>Metazoa</taxon>
        <taxon>Ecdysozoa</taxon>
        <taxon>Arthropoda</taxon>
        <taxon>Hexapoda</taxon>
        <taxon>Insecta</taxon>
        <taxon>Pterygota</taxon>
        <taxon>Neoptera</taxon>
        <taxon>Polyneoptera</taxon>
        <taxon>Dictyoptera</taxon>
        <taxon>Blattodea</taxon>
        <taxon>Blattoidea</taxon>
        <taxon>Blattidae</taxon>
        <taxon>Blattinae</taxon>
        <taxon>Periplaneta</taxon>
    </lineage>
</organism>
<sequence>MNIGANSENNYQWTVEDFIIANRASTSSSLDRVCAVINNAFALLETDFREVLRQQLRQGYLSGYLAYSVLHTSIQQGRLDSEQARLMF</sequence>
<accession>A0ABQ8T311</accession>